<dbReference type="Gene3D" id="2.60.40.790">
    <property type="match status" value="1"/>
</dbReference>
<dbReference type="CDD" id="cd06464">
    <property type="entry name" value="ACD_sHsps-like"/>
    <property type="match status" value="1"/>
</dbReference>
<dbReference type="Pfam" id="PF00011">
    <property type="entry name" value="HSP20"/>
    <property type="match status" value="1"/>
</dbReference>
<evidence type="ECO:0000256" key="2">
    <source>
        <dbReference type="RuleBase" id="RU003616"/>
    </source>
</evidence>
<evidence type="ECO:0000313" key="4">
    <source>
        <dbReference type="EMBL" id="MFC3302519.1"/>
    </source>
</evidence>
<organism evidence="4 5">
    <name type="scientific">Parvularcula lutaonensis</name>
    <dbReference type="NCBI Taxonomy" id="491923"/>
    <lineage>
        <taxon>Bacteria</taxon>
        <taxon>Pseudomonadati</taxon>
        <taxon>Pseudomonadota</taxon>
        <taxon>Alphaproteobacteria</taxon>
        <taxon>Parvularculales</taxon>
        <taxon>Parvularculaceae</taxon>
        <taxon>Parvularcula</taxon>
    </lineage>
</organism>
<dbReference type="PANTHER" id="PTHR11527">
    <property type="entry name" value="HEAT-SHOCK PROTEIN 20 FAMILY MEMBER"/>
    <property type="match status" value="1"/>
</dbReference>
<evidence type="ECO:0000313" key="5">
    <source>
        <dbReference type="Proteomes" id="UP001595607"/>
    </source>
</evidence>
<comment type="similarity">
    <text evidence="1 2">Belongs to the small heat shock protein (HSP20) family.</text>
</comment>
<dbReference type="InterPro" id="IPR031107">
    <property type="entry name" value="Small_HSP"/>
</dbReference>
<dbReference type="RefSeq" id="WP_189570844.1">
    <property type="nucleotide sequence ID" value="NZ_BMXU01000001.1"/>
</dbReference>
<dbReference type="InterPro" id="IPR002068">
    <property type="entry name" value="A-crystallin/Hsp20_dom"/>
</dbReference>
<sequence length="143" mass="16799">MMLSSFDPSRNWDPFTEMRWLQNQMNQFFESVADRSSSAFPAVNLYANDQGLLITAEMPGFSEDQVELSVQDNELVIEGETSETNEATDWHRKERRYGKFVRRIELPFRVDPDQVDARFENGVLEIELKRPEEDKPRKIPVNR</sequence>
<evidence type="ECO:0000256" key="1">
    <source>
        <dbReference type="PROSITE-ProRule" id="PRU00285"/>
    </source>
</evidence>
<dbReference type="SUPFAM" id="SSF49764">
    <property type="entry name" value="HSP20-like chaperones"/>
    <property type="match status" value="1"/>
</dbReference>
<name>A0ABV7MAN1_9PROT</name>
<dbReference type="Proteomes" id="UP001595607">
    <property type="component" value="Unassembled WGS sequence"/>
</dbReference>
<protein>
    <submittedName>
        <fullName evidence="4">Hsp20/alpha crystallin family protein</fullName>
    </submittedName>
</protein>
<dbReference type="EMBL" id="JBHRVA010000002">
    <property type="protein sequence ID" value="MFC3302519.1"/>
    <property type="molecule type" value="Genomic_DNA"/>
</dbReference>
<proteinExistence type="inferred from homology"/>
<accession>A0ABV7MAN1</accession>
<evidence type="ECO:0000259" key="3">
    <source>
        <dbReference type="PROSITE" id="PS01031"/>
    </source>
</evidence>
<dbReference type="PROSITE" id="PS01031">
    <property type="entry name" value="SHSP"/>
    <property type="match status" value="1"/>
</dbReference>
<dbReference type="InterPro" id="IPR008978">
    <property type="entry name" value="HSP20-like_chaperone"/>
</dbReference>
<gene>
    <name evidence="4" type="ORF">ACFONP_07220</name>
</gene>
<keyword evidence="5" id="KW-1185">Reference proteome</keyword>
<reference evidence="5" key="1">
    <citation type="journal article" date="2019" name="Int. J. Syst. Evol. Microbiol.">
        <title>The Global Catalogue of Microorganisms (GCM) 10K type strain sequencing project: providing services to taxonomists for standard genome sequencing and annotation.</title>
        <authorList>
            <consortium name="The Broad Institute Genomics Platform"/>
            <consortium name="The Broad Institute Genome Sequencing Center for Infectious Disease"/>
            <person name="Wu L."/>
            <person name="Ma J."/>
        </authorList>
    </citation>
    <scope>NUCLEOTIDE SEQUENCE [LARGE SCALE GENOMIC DNA]</scope>
    <source>
        <strain evidence="5">KCTC 22245</strain>
    </source>
</reference>
<feature type="domain" description="SHSP" evidence="3">
    <location>
        <begin position="34"/>
        <end position="143"/>
    </location>
</feature>
<comment type="caution">
    <text evidence="4">The sequence shown here is derived from an EMBL/GenBank/DDBJ whole genome shotgun (WGS) entry which is preliminary data.</text>
</comment>